<gene>
    <name evidence="2" type="ORF">TRAPUB_13422</name>
</gene>
<keyword evidence="3" id="KW-1185">Reference proteome</keyword>
<protein>
    <submittedName>
        <fullName evidence="2">60S ribosome subunit biogenesis protein nip7</fullName>
    </submittedName>
</protein>
<dbReference type="Pfam" id="PF17833">
    <property type="entry name" value="pre-PUA_NIP7"/>
    <property type="match status" value="1"/>
</dbReference>
<feature type="domain" description="60S ribosome subunit biogenesis protein NIP7 pre-PUA" evidence="1">
    <location>
        <begin position="1"/>
        <end position="32"/>
    </location>
</feature>
<comment type="caution">
    <text evidence="2">The sequence shown here is derived from an EMBL/GenBank/DDBJ whole genome shotgun (WGS) entry which is preliminary data.</text>
</comment>
<evidence type="ECO:0000259" key="1">
    <source>
        <dbReference type="Pfam" id="PF17833"/>
    </source>
</evidence>
<dbReference type="STRING" id="154538.A0A1M2VR74"/>
<dbReference type="AlphaFoldDB" id="A0A1M2VR74"/>
<dbReference type="EMBL" id="MNAD01000820">
    <property type="protein sequence ID" value="OJT10066.1"/>
    <property type="molecule type" value="Genomic_DNA"/>
</dbReference>
<name>A0A1M2VR74_TRAPU</name>
<dbReference type="InterPro" id="IPR040598">
    <property type="entry name" value="NIP7_N"/>
</dbReference>
<reference evidence="2 3" key="1">
    <citation type="submission" date="2016-10" db="EMBL/GenBank/DDBJ databases">
        <title>Genome sequence of the basidiomycete white-rot fungus Trametes pubescens.</title>
        <authorList>
            <person name="Makela M.R."/>
            <person name="Granchi Z."/>
            <person name="Peng M."/>
            <person name="De Vries R.P."/>
            <person name="Grigoriev I."/>
            <person name="Riley R."/>
            <person name="Hilden K."/>
        </authorList>
    </citation>
    <scope>NUCLEOTIDE SEQUENCE [LARGE SCALE GENOMIC DNA]</scope>
    <source>
        <strain evidence="2 3">FBCC735</strain>
    </source>
</reference>
<sequence length="53" mass="5904">MKLAISVARPNLVSLGTCFGKFSKSGKFKLHVTAVDYLAQYAKYKVCYNSQLD</sequence>
<proteinExistence type="predicted"/>
<dbReference type="Proteomes" id="UP000184267">
    <property type="component" value="Unassembled WGS sequence"/>
</dbReference>
<dbReference type="SUPFAM" id="SSF88802">
    <property type="entry name" value="Pre-PUA domain"/>
    <property type="match status" value="1"/>
</dbReference>
<organism evidence="2 3">
    <name type="scientific">Trametes pubescens</name>
    <name type="common">White-rot fungus</name>
    <dbReference type="NCBI Taxonomy" id="154538"/>
    <lineage>
        <taxon>Eukaryota</taxon>
        <taxon>Fungi</taxon>
        <taxon>Dikarya</taxon>
        <taxon>Basidiomycota</taxon>
        <taxon>Agaricomycotina</taxon>
        <taxon>Agaricomycetes</taxon>
        <taxon>Polyporales</taxon>
        <taxon>Polyporaceae</taxon>
        <taxon>Trametes</taxon>
    </lineage>
</organism>
<dbReference type="Gene3D" id="3.10.450.220">
    <property type="match status" value="1"/>
</dbReference>
<accession>A0A1M2VR74</accession>
<evidence type="ECO:0000313" key="2">
    <source>
        <dbReference type="EMBL" id="OJT10066.1"/>
    </source>
</evidence>
<evidence type="ECO:0000313" key="3">
    <source>
        <dbReference type="Proteomes" id="UP000184267"/>
    </source>
</evidence>